<dbReference type="AlphaFoldDB" id="A0A0F9TNF3"/>
<reference evidence="1" key="1">
    <citation type="journal article" date="2015" name="Nature">
        <title>Complex archaea that bridge the gap between prokaryotes and eukaryotes.</title>
        <authorList>
            <person name="Spang A."/>
            <person name="Saw J.H."/>
            <person name="Jorgensen S.L."/>
            <person name="Zaremba-Niedzwiedzka K."/>
            <person name="Martijn J."/>
            <person name="Lind A.E."/>
            <person name="van Eijk R."/>
            <person name="Schleper C."/>
            <person name="Guy L."/>
            <person name="Ettema T.J."/>
        </authorList>
    </citation>
    <scope>NUCLEOTIDE SEQUENCE</scope>
</reference>
<dbReference type="EMBL" id="LAZR01001102">
    <property type="protein sequence ID" value="KKN50641.1"/>
    <property type="molecule type" value="Genomic_DNA"/>
</dbReference>
<proteinExistence type="predicted"/>
<name>A0A0F9TNF3_9ZZZZ</name>
<comment type="caution">
    <text evidence="1">The sequence shown here is derived from an EMBL/GenBank/DDBJ whole genome shotgun (WGS) entry which is preliminary data.</text>
</comment>
<protein>
    <submittedName>
        <fullName evidence="1">Uncharacterized protein</fullName>
    </submittedName>
</protein>
<sequence length="83" mass="9305">MTPEAVHRSREVVEQVLDLITTRLALVPDDKIHQELIALVIGLQTWAMTLESGLPELDRVYTRQLSAELAAASEFELPKGKHD</sequence>
<gene>
    <name evidence="1" type="ORF">LCGC14_0630680</name>
</gene>
<evidence type="ECO:0000313" key="1">
    <source>
        <dbReference type="EMBL" id="KKN50641.1"/>
    </source>
</evidence>
<organism evidence="1">
    <name type="scientific">marine sediment metagenome</name>
    <dbReference type="NCBI Taxonomy" id="412755"/>
    <lineage>
        <taxon>unclassified sequences</taxon>
        <taxon>metagenomes</taxon>
        <taxon>ecological metagenomes</taxon>
    </lineage>
</organism>
<accession>A0A0F9TNF3</accession>